<dbReference type="Gene3D" id="3.40.50.2000">
    <property type="entry name" value="Glycogen Phosphorylase B"/>
    <property type="match status" value="2"/>
</dbReference>
<dbReference type="InterPro" id="IPR050194">
    <property type="entry name" value="Glycosyltransferase_grp1"/>
</dbReference>
<dbReference type="EC" id="2.4.-.-" evidence="5"/>
<feature type="domain" description="Glycosyltransferase subfamily 4-like N-terminal" evidence="4">
    <location>
        <begin position="15"/>
        <end position="173"/>
    </location>
</feature>
<evidence type="ECO:0000256" key="1">
    <source>
        <dbReference type="ARBA" id="ARBA00022676"/>
    </source>
</evidence>
<dbReference type="GO" id="GO:0016757">
    <property type="term" value="F:glycosyltransferase activity"/>
    <property type="evidence" value="ECO:0007669"/>
    <property type="project" value="UniProtKB-KW"/>
</dbReference>
<dbReference type="PANTHER" id="PTHR45947:SF3">
    <property type="entry name" value="SULFOQUINOVOSYL TRANSFERASE SQD2"/>
    <property type="match status" value="1"/>
</dbReference>
<dbReference type="InterPro" id="IPR028098">
    <property type="entry name" value="Glyco_trans_4-like_N"/>
</dbReference>
<dbReference type="Proteomes" id="UP001482520">
    <property type="component" value="Unassembled WGS sequence"/>
</dbReference>
<protein>
    <submittedName>
        <fullName evidence="5">Glycosyltransferase</fullName>
        <ecNumber evidence="5">2.4.-.-</ecNumber>
    </submittedName>
</protein>
<proteinExistence type="predicted"/>
<organism evidence="5 6">
    <name type="scientific">Nocardioides kribbensis</name>
    <dbReference type="NCBI Taxonomy" id="305517"/>
    <lineage>
        <taxon>Bacteria</taxon>
        <taxon>Bacillati</taxon>
        <taxon>Actinomycetota</taxon>
        <taxon>Actinomycetes</taxon>
        <taxon>Propionibacteriales</taxon>
        <taxon>Nocardioidaceae</taxon>
        <taxon>Nocardioides</taxon>
    </lineage>
</organism>
<dbReference type="Pfam" id="PF13439">
    <property type="entry name" value="Glyco_transf_4"/>
    <property type="match status" value="1"/>
</dbReference>
<evidence type="ECO:0000313" key="5">
    <source>
        <dbReference type="EMBL" id="MEQ7847219.1"/>
    </source>
</evidence>
<keyword evidence="2 5" id="KW-0808">Transferase</keyword>
<dbReference type="PANTHER" id="PTHR45947">
    <property type="entry name" value="SULFOQUINOVOSYL TRANSFERASE SQD2"/>
    <property type="match status" value="1"/>
</dbReference>
<evidence type="ECO:0000259" key="4">
    <source>
        <dbReference type="Pfam" id="PF13439"/>
    </source>
</evidence>
<comment type="caution">
    <text evidence="5">The sequence shown here is derived from an EMBL/GenBank/DDBJ whole genome shotgun (WGS) entry which is preliminary data.</text>
</comment>
<dbReference type="CDD" id="cd03801">
    <property type="entry name" value="GT4_PimA-like"/>
    <property type="match status" value="1"/>
</dbReference>
<gene>
    <name evidence="5" type="ORF">V6R90_07995</name>
</gene>
<keyword evidence="1 5" id="KW-0328">Glycosyltransferase</keyword>
<dbReference type="InterPro" id="IPR001296">
    <property type="entry name" value="Glyco_trans_1"/>
</dbReference>
<feature type="domain" description="Glycosyl transferase family 1" evidence="3">
    <location>
        <begin position="181"/>
        <end position="332"/>
    </location>
</feature>
<reference evidence="5 6" key="1">
    <citation type="submission" date="2024-02" db="EMBL/GenBank/DDBJ databases">
        <title>Full genome sequence of Nocardioides kribbensis.</title>
        <authorList>
            <person name="Poletto B.L."/>
            <person name="Silva G."/>
            <person name="Galante D."/>
            <person name="Campos K.R."/>
            <person name="Santos M.B.N."/>
            <person name="Sacchi C.T."/>
        </authorList>
    </citation>
    <scope>NUCLEOTIDE SEQUENCE [LARGE SCALE GENOMIC DNA]</scope>
    <source>
        <strain evidence="5 6">O4R</strain>
    </source>
</reference>
<evidence type="ECO:0000256" key="2">
    <source>
        <dbReference type="ARBA" id="ARBA00022679"/>
    </source>
</evidence>
<keyword evidence="6" id="KW-1185">Reference proteome</keyword>
<dbReference type="RefSeq" id="WP_349804340.1">
    <property type="nucleotide sequence ID" value="NZ_JBEGDP010000006.1"/>
</dbReference>
<name>A0ABV1NXL1_9ACTN</name>
<evidence type="ECO:0000259" key="3">
    <source>
        <dbReference type="Pfam" id="PF00534"/>
    </source>
</evidence>
<dbReference type="SUPFAM" id="SSF53756">
    <property type="entry name" value="UDP-Glycosyltransferase/glycogen phosphorylase"/>
    <property type="match status" value="1"/>
</dbReference>
<accession>A0ABV1NXL1</accession>
<dbReference type="EMBL" id="JBEGDP010000006">
    <property type="protein sequence ID" value="MEQ7847219.1"/>
    <property type="molecule type" value="Genomic_DNA"/>
</dbReference>
<evidence type="ECO:0000313" key="6">
    <source>
        <dbReference type="Proteomes" id="UP001482520"/>
    </source>
</evidence>
<sequence length="373" mass="40582">MLHLGFEDHRRPGSGGGSARNRAVNARLARHHDITMVTARYPGAEDRVEDGVRHLHLGIGRGYMVSLLSYFACLPWFLLRHSRHHDLVVEEFAAPLGSVSAPRWTRRPTLAVVQWLDAAGKSRQYHLPFLAFESLGLRSHRRAVAVSHDLADQIGSRAPALRVDVVPNGVEPEAFEVREPDSGDVVYLGRLEIAQKGLDLLCEAWAGVAHRVGGRLVIAGDGPDRARLERLCERLGIADSVVMLGRVEGEEKLRLLAGARVVAMPSRYETFGMVAVEALACGSPVVAYAIPCLREVVPEGSGVLVTDLLDAGAYAEALAAAWHDPGLKARAAGSGRDFARRFEWDAIAREQEAVYLDAARAGAASRPDPAERR</sequence>
<dbReference type="Pfam" id="PF00534">
    <property type="entry name" value="Glycos_transf_1"/>
    <property type="match status" value="1"/>
</dbReference>